<protein>
    <submittedName>
        <fullName evidence="1">Uncharacterized protein</fullName>
    </submittedName>
</protein>
<reference evidence="2" key="1">
    <citation type="journal article" date="2009" name="Science">
        <title>The B73 maize genome: complexity, diversity, and dynamics.</title>
        <authorList>
            <person name="Schnable P.S."/>
            <person name="Ware D."/>
            <person name="Fulton R.S."/>
            <person name="Stein J.C."/>
            <person name="Wei F."/>
            <person name="Pasternak S."/>
            <person name="Liang C."/>
            <person name="Zhang J."/>
            <person name="Fulton L."/>
            <person name="Graves T.A."/>
            <person name="Minx P."/>
            <person name="Reily A.D."/>
            <person name="Courtney L."/>
            <person name="Kruchowski S.S."/>
            <person name="Tomlinson C."/>
            <person name="Strong C."/>
            <person name="Delehaunty K."/>
            <person name="Fronick C."/>
            <person name="Courtney B."/>
            <person name="Rock S.M."/>
            <person name="Belter E."/>
            <person name="Du F."/>
            <person name="Kim K."/>
            <person name="Abbott R.M."/>
            <person name="Cotton M."/>
            <person name="Levy A."/>
            <person name="Marchetto P."/>
            <person name="Ochoa K."/>
            <person name="Jackson S.M."/>
            <person name="Gillam B."/>
            <person name="Chen W."/>
            <person name="Yan L."/>
            <person name="Higginbotham J."/>
            <person name="Cardenas M."/>
            <person name="Waligorski J."/>
            <person name="Applebaum E."/>
            <person name="Phelps L."/>
            <person name="Falcone J."/>
            <person name="Kanchi K."/>
            <person name="Thane T."/>
            <person name="Scimone A."/>
            <person name="Thane N."/>
            <person name="Henke J."/>
            <person name="Wang T."/>
            <person name="Ruppert J."/>
            <person name="Shah N."/>
            <person name="Rotter K."/>
            <person name="Hodges J."/>
            <person name="Ingenthron E."/>
            <person name="Cordes M."/>
            <person name="Kohlberg S."/>
            <person name="Sgro J."/>
            <person name="Delgado B."/>
            <person name="Mead K."/>
            <person name="Chinwalla A."/>
            <person name="Leonard S."/>
            <person name="Crouse K."/>
            <person name="Collura K."/>
            <person name="Kudrna D."/>
            <person name="Currie J."/>
            <person name="He R."/>
            <person name="Angelova A."/>
            <person name="Rajasekar S."/>
            <person name="Mueller T."/>
            <person name="Lomeli R."/>
            <person name="Scara G."/>
            <person name="Ko A."/>
            <person name="Delaney K."/>
            <person name="Wissotski M."/>
            <person name="Lopez G."/>
            <person name="Campos D."/>
            <person name="Braidotti M."/>
            <person name="Ashley E."/>
            <person name="Golser W."/>
            <person name="Kim H."/>
            <person name="Lee S."/>
            <person name="Lin J."/>
            <person name="Dujmic Z."/>
            <person name="Kim W."/>
            <person name="Talag J."/>
            <person name="Zuccolo A."/>
            <person name="Fan C."/>
            <person name="Sebastian A."/>
            <person name="Kramer M."/>
            <person name="Spiegel L."/>
            <person name="Nascimento L."/>
            <person name="Zutavern T."/>
            <person name="Miller B."/>
            <person name="Ambroise C."/>
            <person name="Muller S."/>
            <person name="Spooner W."/>
            <person name="Narechania A."/>
            <person name="Ren L."/>
            <person name="Wei S."/>
            <person name="Kumari S."/>
            <person name="Faga B."/>
            <person name="Levy M.J."/>
            <person name="McMahan L."/>
            <person name="Van Buren P."/>
            <person name="Vaughn M.W."/>
            <person name="Ying K."/>
            <person name="Yeh C.-T."/>
            <person name="Emrich S.J."/>
            <person name="Jia Y."/>
            <person name="Kalyanaraman A."/>
            <person name="Hsia A.-P."/>
            <person name="Barbazuk W.B."/>
            <person name="Baucom R.S."/>
            <person name="Brutnell T.P."/>
            <person name="Carpita N.C."/>
            <person name="Chaparro C."/>
            <person name="Chia J.-M."/>
            <person name="Deragon J.-M."/>
            <person name="Estill J.C."/>
            <person name="Fu Y."/>
            <person name="Jeddeloh J.A."/>
            <person name="Han Y."/>
            <person name="Lee H."/>
            <person name="Li P."/>
            <person name="Lisch D.R."/>
            <person name="Liu S."/>
            <person name="Liu Z."/>
            <person name="Nagel D.H."/>
            <person name="McCann M.C."/>
            <person name="SanMiguel P."/>
            <person name="Myers A.M."/>
            <person name="Nettleton D."/>
            <person name="Nguyen J."/>
            <person name="Penning B.W."/>
            <person name="Ponnala L."/>
            <person name="Schneider K.L."/>
            <person name="Schwartz D.C."/>
            <person name="Sharma A."/>
            <person name="Soderlund C."/>
            <person name="Springer N.M."/>
            <person name="Sun Q."/>
            <person name="Wang H."/>
            <person name="Waterman M."/>
            <person name="Westerman R."/>
            <person name="Wolfgruber T.K."/>
            <person name="Yang L."/>
            <person name="Yu Y."/>
            <person name="Zhang L."/>
            <person name="Zhou S."/>
            <person name="Zhu Q."/>
            <person name="Bennetzen J.L."/>
            <person name="Dawe R.K."/>
            <person name="Jiang J."/>
            <person name="Jiang N."/>
            <person name="Presting G.G."/>
            <person name="Wessler S.R."/>
            <person name="Aluru S."/>
            <person name="Martienssen R.A."/>
            <person name="Clifton S.W."/>
            <person name="McCombie W.R."/>
            <person name="Wing R.A."/>
            <person name="Wilson R.K."/>
        </authorList>
    </citation>
    <scope>NUCLEOTIDE SEQUENCE [LARGE SCALE GENOMIC DNA]</scope>
    <source>
        <strain evidence="2">cv. B73</strain>
    </source>
</reference>
<dbReference type="Proteomes" id="UP000007305">
    <property type="component" value="Chromosome 6"/>
</dbReference>
<sequence length="293" mass="32519">MRTPNIVFLRVQSLTLMSVTSFSSLYRPRLPMLMPWPGPQVTPVMFTLEVPGPMEMQSSPTPMTVLVMVIPDESPMWMPSVLGLSPGAVTVTSLISMFLHWYMFMWKNLELSSVIPDTSPLFTKSITSELGRILQSYFLVQEFLLHTAGPCPSRFPLPVMTRLSTRRISIQLPCSLYWLRSVVASRLPSTWMVTSPLQGPVKLSCPTRKSPLGMRIVCFPVPPHADAHASCTAFVLSVLPLPEAPNLVMSKDPPGPDAFASMPFDSSFSPCTMQKRTRRNKALIALSVHAILS</sequence>
<name>A0A804PY37_MAIZE</name>
<evidence type="ECO:0000313" key="1">
    <source>
        <dbReference type="EnsemblPlants" id="Zm00001eb275960_P001"/>
    </source>
</evidence>
<evidence type="ECO:0000313" key="2">
    <source>
        <dbReference type="Proteomes" id="UP000007305"/>
    </source>
</evidence>
<organism evidence="1 2">
    <name type="scientific">Zea mays</name>
    <name type="common">Maize</name>
    <dbReference type="NCBI Taxonomy" id="4577"/>
    <lineage>
        <taxon>Eukaryota</taxon>
        <taxon>Viridiplantae</taxon>
        <taxon>Streptophyta</taxon>
        <taxon>Embryophyta</taxon>
        <taxon>Tracheophyta</taxon>
        <taxon>Spermatophyta</taxon>
        <taxon>Magnoliopsida</taxon>
        <taxon>Liliopsida</taxon>
        <taxon>Poales</taxon>
        <taxon>Poaceae</taxon>
        <taxon>PACMAD clade</taxon>
        <taxon>Panicoideae</taxon>
        <taxon>Andropogonodae</taxon>
        <taxon>Andropogoneae</taxon>
        <taxon>Tripsacinae</taxon>
        <taxon>Zea</taxon>
    </lineage>
</organism>
<accession>A0A804PY37</accession>
<dbReference type="AlphaFoldDB" id="A0A804PY37"/>
<dbReference type="EnsemblPlants" id="Zm00001eb275960_T001">
    <property type="protein sequence ID" value="Zm00001eb275960_P001"/>
    <property type="gene ID" value="Zm00001eb275960"/>
</dbReference>
<reference evidence="1" key="3">
    <citation type="submission" date="2021-05" db="UniProtKB">
        <authorList>
            <consortium name="EnsemblPlants"/>
        </authorList>
    </citation>
    <scope>IDENTIFICATION</scope>
    <source>
        <strain evidence="1">cv. B73</strain>
    </source>
</reference>
<dbReference type="InParanoid" id="A0A804PY37"/>
<proteinExistence type="predicted"/>
<keyword evidence="2" id="KW-1185">Reference proteome</keyword>
<reference evidence="1" key="2">
    <citation type="submission" date="2019-07" db="EMBL/GenBank/DDBJ databases">
        <authorList>
            <person name="Seetharam A."/>
            <person name="Woodhouse M."/>
            <person name="Cannon E."/>
        </authorList>
    </citation>
    <scope>NUCLEOTIDE SEQUENCE [LARGE SCALE GENOMIC DNA]</scope>
    <source>
        <strain evidence="1">cv. B73</strain>
    </source>
</reference>
<dbReference type="Gramene" id="Zm00001eb275960_T001">
    <property type="protein sequence ID" value="Zm00001eb275960_P001"/>
    <property type="gene ID" value="Zm00001eb275960"/>
</dbReference>